<evidence type="ECO:0000256" key="6">
    <source>
        <dbReference type="ARBA" id="ARBA00023136"/>
    </source>
</evidence>
<reference evidence="10" key="1">
    <citation type="submission" date="2020-11" db="EMBL/GenBank/DDBJ databases">
        <authorList>
            <consortium name="DOE Joint Genome Institute"/>
            <person name="Ahrendt S."/>
            <person name="Riley R."/>
            <person name="Andreopoulos W."/>
            <person name="Labutti K."/>
            <person name="Pangilinan J."/>
            <person name="Ruiz-Duenas F.J."/>
            <person name="Barrasa J.M."/>
            <person name="Sanchez-Garcia M."/>
            <person name="Camarero S."/>
            <person name="Miyauchi S."/>
            <person name="Serrano A."/>
            <person name="Linde D."/>
            <person name="Babiker R."/>
            <person name="Drula E."/>
            <person name="Ayuso-Fernandez I."/>
            <person name="Pacheco R."/>
            <person name="Padilla G."/>
            <person name="Ferreira P."/>
            <person name="Barriuso J."/>
            <person name="Kellner H."/>
            <person name="Castanera R."/>
            <person name="Alfaro M."/>
            <person name="Ramirez L."/>
            <person name="Pisabarro A.G."/>
            <person name="Kuo A."/>
            <person name="Tritt A."/>
            <person name="Lipzen A."/>
            <person name="He G."/>
            <person name="Yan M."/>
            <person name="Ng V."/>
            <person name="Cullen D."/>
            <person name="Martin F."/>
            <person name="Rosso M.-N."/>
            <person name="Henrissat B."/>
            <person name="Hibbett D."/>
            <person name="Martinez A.T."/>
            <person name="Grigoriev I.V."/>
        </authorList>
    </citation>
    <scope>NUCLEOTIDE SEQUENCE</scope>
    <source>
        <strain evidence="10">CBS 506.95</strain>
    </source>
</reference>
<dbReference type="OrthoDB" id="529273at2759"/>
<keyword evidence="7" id="KW-0325">Glycoprotein</keyword>
<dbReference type="EMBL" id="MU157884">
    <property type="protein sequence ID" value="KAF9525431.1"/>
    <property type="molecule type" value="Genomic_DNA"/>
</dbReference>
<dbReference type="GO" id="GO:0097363">
    <property type="term" value="F:protein O-acetylglucosaminyltransferase activity"/>
    <property type="evidence" value="ECO:0007669"/>
    <property type="project" value="TreeGrafter"/>
</dbReference>
<evidence type="ECO:0000256" key="7">
    <source>
        <dbReference type="ARBA" id="ARBA00023180"/>
    </source>
</evidence>
<keyword evidence="4" id="KW-0812">Transmembrane</keyword>
<dbReference type="Proteomes" id="UP000807306">
    <property type="component" value="Unassembled WGS sequence"/>
</dbReference>
<dbReference type="Pfam" id="PF04577">
    <property type="entry name" value="Glyco_transf_61"/>
    <property type="match status" value="1"/>
</dbReference>
<protein>
    <recommendedName>
        <fullName evidence="9">Glycosyltransferase 61 catalytic domain-containing protein</fullName>
    </recommendedName>
</protein>
<dbReference type="GO" id="GO:0016020">
    <property type="term" value="C:membrane"/>
    <property type="evidence" value="ECO:0007669"/>
    <property type="project" value="UniProtKB-SubCell"/>
</dbReference>
<sequence>MPPLSNRRLFTILLLFGLGFVITHHCSQPHRRPDILQRPNDDQAEDAFPMTQPVVSPKSYSTSILHSTQPAGFWVFSQLYLHRGTIYAVTSTTEEKESFPELKFILSQPIKMGPGSSGDKAHPTHKEMAVLTIEEADILFGPLEFALPFRGFSVILYDVSQFMGHYYHWWGELMLGAVKSYSAITASPQYLGAPLEPSRFLIPHVDEQSWRDRAGVNEPLMQAAFQGASVEAKGYWDKLKNTDQTFVFEQAMLVSRIAAHKDPLAGSWGKMIGSTMHTTVPFRFWEPLRQRVIRNMAKSCMGKVAPPSRPRESGKPLVTYISRQDTPHRRLRTEDDEDLIKAMVALDVEGICEFQAVKMEKLTFPDQIQLIAKSTVLIGIHGNGLTHQIWMPSSTQSTVIEIFYPKMYLHDYEILALNVGHKHYAVWNDTFITFPTGETFPGTRIGPELHSSAIPVQGKVVAQIVRQRLAAK</sequence>
<keyword evidence="3" id="KW-0808">Transferase</keyword>
<keyword evidence="5" id="KW-1133">Transmembrane helix</keyword>
<keyword evidence="2" id="KW-0328">Glycosyltransferase</keyword>
<evidence type="ECO:0000256" key="3">
    <source>
        <dbReference type="ARBA" id="ARBA00022679"/>
    </source>
</evidence>
<evidence type="ECO:0000256" key="2">
    <source>
        <dbReference type="ARBA" id="ARBA00022676"/>
    </source>
</evidence>
<dbReference type="PANTHER" id="PTHR20961">
    <property type="entry name" value="GLYCOSYLTRANSFERASE"/>
    <property type="match status" value="1"/>
</dbReference>
<evidence type="ECO:0000256" key="4">
    <source>
        <dbReference type="ARBA" id="ARBA00022692"/>
    </source>
</evidence>
<evidence type="ECO:0000256" key="8">
    <source>
        <dbReference type="SAM" id="SignalP"/>
    </source>
</evidence>
<proteinExistence type="predicted"/>
<comment type="subcellular location">
    <subcellularLocation>
        <location evidence="1">Membrane</location>
        <topology evidence="1">Single-pass membrane protein</topology>
    </subcellularLocation>
</comment>
<feature type="domain" description="Glycosyltransferase 61 catalytic" evidence="9">
    <location>
        <begin position="220"/>
        <end position="396"/>
    </location>
</feature>
<evidence type="ECO:0000256" key="1">
    <source>
        <dbReference type="ARBA" id="ARBA00004167"/>
    </source>
</evidence>
<name>A0A9P6E9V3_9AGAR</name>
<dbReference type="InterPro" id="IPR007657">
    <property type="entry name" value="Glycosyltransferase_61"/>
</dbReference>
<keyword evidence="6" id="KW-0472">Membrane</keyword>
<feature type="signal peptide" evidence="8">
    <location>
        <begin position="1"/>
        <end position="23"/>
    </location>
</feature>
<organism evidence="10 11">
    <name type="scientific">Crepidotus variabilis</name>
    <dbReference type="NCBI Taxonomy" id="179855"/>
    <lineage>
        <taxon>Eukaryota</taxon>
        <taxon>Fungi</taxon>
        <taxon>Dikarya</taxon>
        <taxon>Basidiomycota</taxon>
        <taxon>Agaricomycotina</taxon>
        <taxon>Agaricomycetes</taxon>
        <taxon>Agaricomycetidae</taxon>
        <taxon>Agaricales</taxon>
        <taxon>Agaricineae</taxon>
        <taxon>Crepidotaceae</taxon>
        <taxon>Crepidotus</taxon>
    </lineage>
</organism>
<dbReference type="GO" id="GO:0005783">
    <property type="term" value="C:endoplasmic reticulum"/>
    <property type="evidence" value="ECO:0007669"/>
    <property type="project" value="TreeGrafter"/>
</dbReference>
<evidence type="ECO:0000256" key="5">
    <source>
        <dbReference type="ARBA" id="ARBA00022989"/>
    </source>
</evidence>
<dbReference type="GO" id="GO:0035269">
    <property type="term" value="P:protein O-linked glycosylation via mannose"/>
    <property type="evidence" value="ECO:0007669"/>
    <property type="project" value="TreeGrafter"/>
</dbReference>
<evidence type="ECO:0000313" key="11">
    <source>
        <dbReference type="Proteomes" id="UP000807306"/>
    </source>
</evidence>
<feature type="chain" id="PRO_5040473186" description="Glycosyltransferase 61 catalytic domain-containing protein" evidence="8">
    <location>
        <begin position="24"/>
        <end position="472"/>
    </location>
</feature>
<keyword evidence="8" id="KW-0732">Signal</keyword>
<dbReference type="AlphaFoldDB" id="A0A9P6E9V3"/>
<accession>A0A9P6E9V3</accession>
<keyword evidence="11" id="KW-1185">Reference proteome</keyword>
<dbReference type="PANTHER" id="PTHR20961:SF38">
    <property type="entry name" value="PROTEIN O-LINKED-MANNOSE BETA-1,4-N-ACETYLGLUCOSAMINYLTRANSFERASE 2"/>
    <property type="match status" value="1"/>
</dbReference>
<dbReference type="InterPro" id="IPR049625">
    <property type="entry name" value="Glyco_transf_61_cat"/>
</dbReference>
<evidence type="ECO:0000313" key="10">
    <source>
        <dbReference type="EMBL" id="KAF9525431.1"/>
    </source>
</evidence>
<evidence type="ECO:0000259" key="9">
    <source>
        <dbReference type="Pfam" id="PF04577"/>
    </source>
</evidence>
<comment type="caution">
    <text evidence="10">The sequence shown here is derived from an EMBL/GenBank/DDBJ whole genome shotgun (WGS) entry which is preliminary data.</text>
</comment>
<gene>
    <name evidence="10" type="ORF">CPB83DRAFT_838167</name>
</gene>